<accession>A0A485LDI1</accession>
<keyword evidence="1" id="KW-0175">Coiled coil</keyword>
<feature type="compositionally biased region" description="Polar residues" evidence="2">
    <location>
        <begin position="379"/>
        <end position="388"/>
    </location>
</feature>
<feature type="coiled-coil region" evidence="1">
    <location>
        <begin position="49"/>
        <end position="118"/>
    </location>
</feature>
<feature type="region of interest" description="Disordered" evidence="2">
    <location>
        <begin position="316"/>
        <end position="395"/>
    </location>
</feature>
<evidence type="ECO:0000313" key="5">
    <source>
        <dbReference type="Proteomes" id="UP000332933"/>
    </source>
</evidence>
<reference evidence="3" key="2">
    <citation type="submission" date="2019-06" db="EMBL/GenBank/DDBJ databases">
        <title>Genomics analysis of Aphanomyces spp. identifies a new class of oomycete effector associated with host adaptation.</title>
        <authorList>
            <person name="Gaulin E."/>
        </authorList>
    </citation>
    <scope>NUCLEOTIDE SEQUENCE</scope>
    <source>
        <strain evidence="3">CBS 578.67</strain>
    </source>
</reference>
<proteinExistence type="predicted"/>
<dbReference type="Proteomes" id="UP000332933">
    <property type="component" value="Unassembled WGS sequence"/>
</dbReference>
<evidence type="ECO:0000313" key="3">
    <source>
        <dbReference type="EMBL" id="KAF0688928.1"/>
    </source>
</evidence>
<reference evidence="4 5" key="1">
    <citation type="submission" date="2019-03" db="EMBL/GenBank/DDBJ databases">
        <authorList>
            <person name="Gaulin E."/>
            <person name="Dumas B."/>
        </authorList>
    </citation>
    <scope>NUCLEOTIDE SEQUENCE [LARGE SCALE GENOMIC DNA]</scope>
    <source>
        <strain evidence="4">CBS 568.67</strain>
    </source>
</reference>
<organism evidence="4 5">
    <name type="scientific">Aphanomyces stellatus</name>
    <dbReference type="NCBI Taxonomy" id="120398"/>
    <lineage>
        <taxon>Eukaryota</taxon>
        <taxon>Sar</taxon>
        <taxon>Stramenopiles</taxon>
        <taxon>Oomycota</taxon>
        <taxon>Saprolegniomycetes</taxon>
        <taxon>Saprolegniales</taxon>
        <taxon>Verrucalvaceae</taxon>
        <taxon>Aphanomyces</taxon>
    </lineage>
</organism>
<keyword evidence="5" id="KW-1185">Reference proteome</keyword>
<evidence type="ECO:0000256" key="1">
    <source>
        <dbReference type="SAM" id="Coils"/>
    </source>
</evidence>
<dbReference type="OrthoDB" id="70059at2759"/>
<feature type="compositionally biased region" description="Low complexity" evidence="2">
    <location>
        <begin position="322"/>
        <end position="333"/>
    </location>
</feature>
<dbReference type="AlphaFoldDB" id="A0A485LDI1"/>
<gene>
    <name evidence="4" type="primary">Aste57867_19532</name>
    <name evidence="3" type="ORF">As57867_019468</name>
    <name evidence="4" type="ORF">ASTE57867_19532</name>
</gene>
<protein>
    <submittedName>
        <fullName evidence="4">Aste57867_19532 protein</fullName>
    </submittedName>
</protein>
<dbReference type="EMBL" id="CAADRA010006599">
    <property type="protein sequence ID" value="VFT96239.1"/>
    <property type="molecule type" value="Genomic_DNA"/>
</dbReference>
<name>A0A485LDI1_9STRA</name>
<evidence type="ECO:0000313" key="4">
    <source>
        <dbReference type="EMBL" id="VFT96239.1"/>
    </source>
</evidence>
<sequence length="620" mass="69121">MEPIREDEDHHVDAVVTTPRGSKRVQTNHRRVKSIVVGGSFELEKIKKEHEVETLHSELEKQNKALEESQEETQLAARIGQSLLLQNQQLDYEMETKVATLKQKSEDAEAMVKAMEAKMHDMTLLHREMELNQTKLVRENECLVYDLTQLKATVKPLKDELAKTKDDLHLHQLHALRHTTDANDIKVQLDESQAHCAKLTAENETLVLQLNELQDMRQESDLHFDQMVASLETTTHELAELRVDFRELSEKHTDTIEQLEALTMQHRALQDEAASALQQVDLLTSDLAHVTELLDQEQQGAEELLTKYDELVESVANGSATSPHPSSQGSSGSHHARQPSNFFVSSPVAPLPANVDASHVRRPSASSGGVPKLRHGNTMGMSSPTGNAAHSRKPSEFDCSTMLHQESTVEKRRAEVLKRGSLFHELSRELEKEFQKAKLNASSSVSEGSEHNDIIACTHCPDLMAREAALSQEVASLTLELQHLKDQTTQRPLSSDLCSIPETVSTRTSPTKPRRSSLVCPTCPELMKREATQSQLVASLSLEVAHLKAQVAAMPEPLPEEDVLKEFFVLTATAIKLNGGGLKNNRCNIANDVLFDQAMDEGISFEKFSSWISTRLDVSK</sequence>
<dbReference type="EMBL" id="VJMH01006577">
    <property type="protein sequence ID" value="KAF0688928.1"/>
    <property type="molecule type" value="Genomic_DNA"/>
</dbReference>
<feature type="coiled-coil region" evidence="1">
    <location>
        <begin position="196"/>
        <end position="314"/>
    </location>
</feature>
<evidence type="ECO:0000256" key="2">
    <source>
        <dbReference type="SAM" id="MobiDB-lite"/>
    </source>
</evidence>